<dbReference type="InterPro" id="IPR008145">
    <property type="entry name" value="GK/Ca_channel_bsu"/>
</dbReference>
<evidence type="ECO:0000256" key="4">
    <source>
        <dbReference type="ARBA" id="ARBA00022741"/>
    </source>
</evidence>
<dbReference type="InterPro" id="IPR027417">
    <property type="entry name" value="P-loop_NTPase"/>
</dbReference>
<dbReference type="PROSITE" id="PS00856">
    <property type="entry name" value="GUANYLATE_KINASE_1"/>
    <property type="match status" value="1"/>
</dbReference>
<accession>A0A381PPB7</accession>
<evidence type="ECO:0000256" key="1">
    <source>
        <dbReference type="ARBA" id="ARBA00005790"/>
    </source>
</evidence>
<dbReference type="Pfam" id="PF00625">
    <property type="entry name" value="Guanylate_kin"/>
    <property type="match status" value="1"/>
</dbReference>
<dbReference type="EMBL" id="UINC01001046">
    <property type="protein sequence ID" value="SUZ68876.1"/>
    <property type="molecule type" value="Genomic_DNA"/>
</dbReference>
<dbReference type="Gene3D" id="3.40.50.300">
    <property type="entry name" value="P-loop containing nucleotide triphosphate hydrolases"/>
    <property type="match status" value="1"/>
</dbReference>
<dbReference type="PANTHER" id="PTHR23117">
    <property type="entry name" value="GUANYLATE KINASE-RELATED"/>
    <property type="match status" value="1"/>
</dbReference>
<dbReference type="EC" id="2.7.4.8" evidence="2"/>
<dbReference type="PROSITE" id="PS50052">
    <property type="entry name" value="GUANYLATE_KINASE_2"/>
    <property type="match status" value="1"/>
</dbReference>
<feature type="non-terminal residue" evidence="8">
    <location>
        <position position="1"/>
    </location>
</feature>
<gene>
    <name evidence="8" type="ORF">METZ01_LOCUS21730</name>
</gene>
<keyword evidence="3" id="KW-0808">Transferase</keyword>
<protein>
    <recommendedName>
        <fullName evidence="2">guanylate kinase</fullName>
        <ecNumber evidence="2">2.7.4.8</ecNumber>
    </recommendedName>
</protein>
<dbReference type="GO" id="GO:0005829">
    <property type="term" value="C:cytosol"/>
    <property type="evidence" value="ECO:0007669"/>
    <property type="project" value="TreeGrafter"/>
</dbReference>
<dbReference type="InterPro" id="IPR017665">
    <property type="entry name" value="Guanylate_kinase"/>
</dbReference>
<feature type="domain" description="Guanylate kinase-like" evidence="7">
    <location>
        <begin position="1"/>
        <end position="175"/>
    </location>
</feature>
<reference evidence="8" key="1">
    <citation type="submission" date="2018-05" db="EMBL/GenBank/DDBJ databases">
        <authorList>
            <person name="Lanie J.A."/>
            <person name="Ng W.-L."/>
            <person name="Kazmierczak K.M."/>
            <person name="Andrzejewski T.M."/>
            <person name="Davidsen T.M."/>
            <person name="Wayne K.J."/>
            <person name="Tettelin H."/>
            <person name="Glass J.I."/>
            <person name="Rusch D."/>
            <person name="Podicherti R."/>
            <person name="Tsui H.-C.T."/>
            <person name="Winkler M.E."/>
        </authorList>
    </citation>
    <scope>NUCLEOTIDE SEQUENCE</scope>
</reference>
<dbReference type="GO" id="GO:0005524">
    <property type="term" value="F:ATP binding"/>
    <property type="evidence" value="ECO:0007669"/>
    <property type="project" value="UniProtKB-KW"/>
</dbReference>
<evidence type="ECO:0000256" key="3">
    <source>
        <dbReference type="ARBA" id="ARBA00022679"/>
    </source>
</evidence>
<evidence type="ECO:0000259" key="7">
    <source>
        <dbReference type="PROSITE" id="PS50052"/>
    </source>
</evidence>
<keyword evidence="6" id="KW-0067">ATP-binding</keyword>
<dbReference type="SMART" id="SM00072">
    <property type="entry name" value="GuKc"/>
    <property type="match status" value="1"/>
</dbReference>
<keyword evidence="5" id="KW-0418">Kinase</keyword>
<evidence type="ECO:0000256" key="6">
    <source>
        <dbReference type="ARBA" id="ARBA00022840"/>
    </source>
</evidence>
<dbReference type="PANTHER" id="PTHR23117:SF13">
    <property type="entry name" value="GUANYLATE KINASE"/>
    <property type="match status" value="1"/>
</dbReference>
<dbReference type="HAMAP" id="MF_00328">
    <property type="entry name" value="Guanylate_kinase"/>
    <property type="match status" value="1"/>
</dbReference>
<name>A0A381PPB7_9ZZZZ</name>
<dbReference type="FunFam" id="3.30.63.10:FF:000002">
    <property type="entry name" value="Guanylate kinase 1"/>
    <property type="match status" value="1"/>
</dbReference>
<dbReference type="InterPro" id="IPR008144">
    <property type="entry name" value="Guanylate_kin-like_dom"/>
</dbReference>
<evidence type="ECO:0000256" key="2">
    <source>
        <dbReference type="ARBA" id="ARBA00012961"/>
    </source>
</evidence>
<evidence type="ECO:0000313" key="8">
    <source>
        <dbReference type="EMBL" id="SUZ68876.1"/>
    </source>
</evidence>
<proteinExistence type="inferred from homology"/>
<dbReference type="AlphaFoldDB" id="A0A381PPB7"/>
<sequence>VLSAPSGAGKTTIAKALVERGEDVVFSVSATTRPARDHEVDGVDYHFLSEPDFRAMIEADEFVEWAKVHDHLYGTSRKALQDAQEQGRFLILDVDVQGAMQVREHVADAVLVFVLPPSADALRERLRDRGTEGEDTLTRRLKNARGELEKAPEFDYVVVNEKLDQAIDDVRGIVQGEDLRTDRAIDLSNRIRQLQHQIDQILADDSDSATK</sequence>
<dbReference type="SUPFAM" id="SSF52540">
    <property type="entry name" value="P-loop containing nucleoside triphosphate hydrolases"/>
    <property type="match status" value="1"/>
</dbReference>
<evidence type="ECO:0000256" key="5">
    <source>
        <dbReference type="ARBA" id="ARBA00022777"/>
    </source>
</evidence>
<dbReference type="GO" id="GO:0004385">
    <property type="term" value="F:GMP kinase activity"/>
    <property type="evidence" value="ECO:0007669"/>
    <property type="project" value="UniProtKB-EC"/>
</dbReference>
<comment type="similarity">
    <text evidence="1">Belongs to the guanylate kinase family.</text>
</comment>
<keyword evidence="4" id="KW-0547">Nucleotide-binding</keyword>
<dbReference type="InterPro" id="IPR020590">
    <property type="entry name" value="Guanylate_kinase_CS"/>
</dbReference>
<organism evidence="8">
    <name type="scientific">marine metagenome</name>
    <dbReference type="NCBI Taxonomy" id="408172"/>
    <lineage>
        <taxon>unclassified sequences</taxon>
        <taxon>metagenomes</taxon>
        <taxon>ecological metagenomes</taxon>
    </lineage>
</organism>
<dbReference type="NCBIfam" id="TIGR03263">
    <property type="entry name" value="guanyl_kin"/>
    <property type="match status" value="1"/>
</dbReference>
<dbReference type="CDD" id="cd00071">
    <property type="entry name" value="GMPK"/>
    <property type="match status" value="1"/>
</dbReference>
<dbReference type="Gene3D" id="3.30.63.10">
    <property type="entry name" value="Guanylate Kinase phosphate binding domain"/>
    <property type="match status" value="1"/>
</dbReference>